<sequence>MARFIKYTLVVVLLVIGVLFTMDTAYVLIYKKSQSRNKLQYILKTKQEHFDVVFLGSSRVANHIDTKLFDSLSGKKTINLGIMGGQLNDNLLQLKLLLVTNTISSVYLQLDDNFERTAPTVMGTAAAMPFIRNDIIHEHAKKYFNNFNKLYYIPFYRYGINDAKIGFRELFFSLLQKKPRIDPSVGFNPKFGSILKNKGSLPSSISIGNAVLDEIKTICKSQNIELTLFIAPYAESVKNRSYIWELKRKNPELLDFSAGYPDSLFYNFSHLNNKGAQIFTKNLYDKTLKGFRKL</sequence>
<reference evidence="1 2" key="1">
    <citation type="submission" date="2024-09" db="EMBL/GenBank/DDBJ databases">
        <authorList>
            <person name="Sun Q."/>
            <person name="Mori K."/>
        </authorList>
    </citation>
    <scope>NUCLEOTIDE SEQUENCE [LARGE SCALE GENOMIC DNA]</scope>
    <source>
        <strain evidence="1 2">CECT 8300</strain>
    </source>
</reference>
<keyword evidence="2" id="KW-1185">Reference proteome</keyword>
<proteinExistence type="predicted"/>
<comment type="caution">
    <text evidence="1">The sequence shown here is derived from an EMBL/GenBank/DDBJ whole genome shotgun (WGS) entry which is preliminary data.</text>
</comment>
<organism evidence="1 2">
    <name type="scientific">Algibacter miyuki</name>
    <dbReference type="NCBI Taxonomy" id="1306933"/>
    <lineage>
        <taxon>Bacteria</taxon>
        <taxon>Pseudomonadati</taxon>
        <taxon>Bacteroidota</taxon>
        <taxon>Flavobacteriia</taxon>
        <taxon>Flavobacteriales</taxon>
        <taxon>Flavobacteriaceae</taxon>
        <taxon>Algibacter</taxon>
    </lineage>
</organism>
<name>A0ABV5H1W9_9FLAO</name>
<gene>
    <name evidence="1" type="ORF">ACFFU1_13355</name>
</gene>
<protein>
    <recommendedName>
        <fullName evidence="3">SGNH/GDSL hydrolase family protein</fullName>
    </recommendedName>
</protein>
<dbReference type="Proteomes" id="UP001589590">
    <property type="component" value="Unassembled WGS sequence"/>
</dbReference>
<dbReference type="EMBL" id="JBHMFA010000009">
    <property type="protein sequence ID" value="MFB9105888.1"/>
    <property type="molecule type" value="Genomic_DNA"/>
</dbReference>
<dbReference type="RefSeq" id="WP_290272304.1">
    <property type="nucleotide sequence ID" value="NZ_JAUFQP010000013.1"/>
</dbReference>
<evidence type="ECO:0000313" key="2">
    <source>
        <dbReference type="Proteomes" id="UP001589590"/>
    </source>
</evidence>
<evidence type="ECO:0008006" key="3">
    <source>
        <dbReference type="Google" id="ProtNLM"/>
    </source>
</evidence>
<evidence type="ECO:0000313" key="1">
    <source>
        <dbReference type="EMBL" id="MFB9105888.1"/>
    </source>
</evidence>
<accession>A0ABV5H1W9</accession>
<dbReference type="SUPFAM" id="SSF52266">
    <property type="entry name" value="SGNH hydrolase"/>
    <property type="match status" value="1"/>
</dbReference>